<feature type="compositionally biased region" description="Basic residues" evidence="1">
    <location>
        <begin position="275"/>
        <end position="285"/>
    </location>
</feature>
<protein>
    <submittedName>
        <fullName evidence="2">Uncharacterized protein</fullName>
    </submittedName>
</protein>
<feature type="compositionally biased region" description="Basic and acidic residues" evidence="1">
    <location>
        <begin position="82"/>
        <end position="98"/>
    </location>
</feature>
<dbReference type="GO" id="GO:0005634">
    <property type="term" value="C:nucleus"/>
    <property type="evidence" value="ECO:0007669"/>
    <property type="project" value="TreeGrafter"/>
</dbReference>
<evidence type="ECO:0000256" key="1">
    <source>
        <dbReference type="SAM" id="MobiDB-lite"/>
    </source>
</evidence>
<dbReference type="PANTHER" id="PTHR13621">
    <property type="entry name" value="PROLINE-RICH PROTEIN PRCC"/>
    <property type="match status" value="1"/>
</dbReference>
<evidence type="ECO:0000313" key="2">
    <source>
        <dbReference type="EMBL" id="KXN74061.1"/>
    </source>
</evidence>
<dbReference type="EMBL" id="KQ964428">
    <property type="protein sequence ID" value="KXN74061.1"/>
    <property type="molecule type" value="Genomic_DNA"/>
</dbReference>
<dbReference type="AlphaFoldDB" id="A0A137PGJ6"/>
<dbReference type="Pfam" id="PF10253">
    <property type="entry name" value="PRCC"/>
    <property type="match status" value="1"/>
</dbReference>
<dbReference type="STRING" id="796925.A0A137PGJ6"/>
<dbReference type="PANTHER" id="PTHR13621:SF2">
    <property type="entry name" value="PROLINE-RICH PROTEIN PRCC"/>
    <property type="match status" value="1"/>
</dbReference>
<reference evidence="2 3" key="1">
    <citation type="journal article" date="2015" name="Genome Biol. Evol.">
        <title>Phylogenomic analyses indicate that early fungi evolved digesting cell walls of algal ancestors of land plants.</title>
        <authorList>
            <person name="Chang Y."/>
            <person name="Wang S."/>
            <person name="Sekimoto S."/>
            <person name="Aerts A.L."/>
            <person name="Choi C."/>
            <person name="Clum A."/>
            <person name="LaButti K.M."/>
            <person name="Lindquist E.A."/>
            <person name="Yee Ngan C."/>
            <person name="Ohm R.A."/>
            <person name="Salamov A.A."/>
            <person name="Grigoriev I.V."/>
            <person name="Spatafora J.W."/>
            <person name="Berbee M.L."/>
        </authorList>
    </citation>
    <scope>NUCLEOTIDE SEQUENCE [LARGE SCALE GENOMIC DNA]</scope>
    <source>
        <strain evidence="2 3">NRRL 28638</strain>
    </source>
</reference>
<feature type="region of interest" description="Disordered" evidence="1">
    <location>
        <begin position="1"/>
        <end position="107"/>
    </location>
</feature>
<dbReference type="Proteomes" id="UP000070444">
    <property type="component" value="Unassembled WGS sequence"/>
</dbReference>
<keyword evidence="3" id="KW-1185">Reference proteome</keyword>
<gene>
    <name evidence="2" type="ORF">CONCODRAFT_83175</name>
</gene>
<name>A0A137PGJ6_CONC2</name>
<dbReference type="OMA" id="MYSADPS"/>
<sequence length="292" mass="32730">MSLVPNYHSSDYESSSDSEPELFQTLKPSSTNEKLKILLPKALSDSESDSESETQKKVTKNKAGAGSSLQDLLPEVQNKKQANKEEEKEEVKEKKPEPSKVLGNSVFIPNKVAKSKVNAKSKTLENEDFNLFPVGKASINAYSNVASKSALPTKIPNNSYNMEVSYNQGQVNEQQSSQQNDVSEPQRDEELEKFIYGRKKRGAIDSIQIQDINANDNLTSPESQVVGVQTQSSFTKISTMLPPSSNMKRRNNIMFLAQQSKLNEKELMESYAQAKKTKKETRSKYGKPTFRF</sequence>
<organism evidence="2 3">
    <name type="scientific">Conidiobolus coronatus (strain ATCC 28846 / CBS 209.66 / NRRL 28638)</name>
    <name type="common">Delacroixia coronata</name>
    <dbReference type="NCBI Taxonomy" id="796925"/>
    <lineage>
        <taxon>Eukaryota</taxon>
        <taxon>Fungi</taxon>
        <taxon>Fungi incertae sedis</taxon>
        <taxon>Zoopagomycota</taxon>
        <taxon>Entomophthoromycotina</taxon>
        <taxon>Entomophthoromycetes</taxon>
        <taxon>Entomophthorales</taxon>
        <taxon>Ancylistaceae</taxon>
        <taxon>Conidiobolus</taxon>
    </lineage>
</organism>
<evidence type="ECO:0000313" key="3">
    <source>
        <dbReference type="Proteomes" id="UP000070444"/>
    </source>
</evidence>
<proteinExistence type="predicted"/>
<accession>A0A137PGJ6</accession>
<dbReference type="OrthoDB" id="206969at2759"/>
<feature type="region of interest" description="Disordered" evidence="1">
    <location>
        <begin position="273"/>
        <end position="292"/>
    </location>
</feature>
<dbReference type="InterPro" id="IPR018800">
    <property type="entry name" value="PRCC"/>
</dbReference>